<evidence type="ECO:0000313" key="1">
    <source>
        <dbReference type="EMBL" id="KAI4582624.1"/>
    </source>
</evidence>
<dbReference type="EMBL" id="CM043033">
    <property type="protein sequence ID" value="KAI4582624.1"/>
    <property type="molecule type" value="Genomic_DNA"/>
</dbReference>
<dbReference type="Proteomes" id="UP001057279">
    <property type="component" value="Linkage Group LG08"/>
</dbReference>
<keyword evidence="2" id="KW-1185">Reference proteome</keyword>
<reference evidence="1" key="1">
    <citation type="submission" date="2022-03" db="EMBL/GenBank/DDBJ databases">
        <title>Genomic analyses of argali, domestic sheep and their hybrids provide insights into chromosomal evolution, heterosis and genetic basis of agronomic traits.</title>
        <authorList>
            <person name="Li M."/>
        </authorList>
    </citation>
    <scope>NUCLEOTIDE SEQUENCE</scope>
    <source>
        <strain evidence="1">F1 hybrid</strain>
    </source>
</reference>
<proteinExistence type="predicted"/>
<comment type="caution">
    <text evidence="1">The sequence shown here is derived from an EMBL/GenBank/DDBJ whole genome shotgun (WGS) entry which is preliminary data.</text>
</comment>
<gene>
    <name evidence="1" type="ORF">MJG53_009175</name>
</gene>
<organism evidence="1 2">
    <name type="scientific">Ovis ammon polii x Ovis aries</name>
    <dbReference type="NCBI Taxonomy" id="2918886"/>
    <lineage>
        <taxon>Eukaryota</taxon>
        <taxon>Metazoa</taxon>
        <taxon>Chordata</taxon>
        <taxon>Craniata</taxon>
        <taxon>Vertebrata</taxon>
        <taxon>Euteleostomi</taxon>
        <taxon>Mammalia</taxon>
        <taxon>Eutheria</taxon>
        <taxon>Laurasiatheria</taxon>
        <taxon>Artiodactyla</taxon>
        <taxon>Ruminantia</taxon>
        <taxon>Pecora</taxon>
        <taxon>Bovidae</taxon>
        <taxon>Caprinae</taxon>
        <taxon>Ovis</taxon>
    </lineage>
</organism>
<protein>
    <submittedName>
        <fullName evidence="1">Uncharacterized protein</fullName>
    </submittedName>
</protein>
<name>A0ACB9UZ33_9CETA</name>
<accession>A0ACB9UZ33</accession>
<sequence>MKHRVRMGPVPLPLSQASCGRCRRHQYWAFLLGFRGVTVAFKKERGFQSRVCPARGGPSRKSALVPRAVLAPEQEVRQLKLFTQVLSRLRRAPH</sequence>
<evidence type="ECO:0000313" key="2">
    <source>
        <dbReference type="Proteomes" id="UP001057279"/>
    </source>
</evidence>